<evidence type="ECO:0000313" key="1">
    <source>
        <dbReference type="EMBL" id="CRK94166.1"/>
    </source>
</evidence>
<dbReference type="AlphaFoldDB" id="A0A1J1I5G8"/>
<dbReference type="OrthoDB" id="7881762at2759"/>
<protein>
    <submittedName>
        <fullName evidence="1">CLUMA_CG007685, isoform A</fullName>
    </submittedName>
</protein>
<accession>A0A1J1I5G8</accession>
<sequence length="80" mass="9629">MRSDELLSSRHDKWNVASDHMLRVVKQMFMGYKKSHKGIKDLKRFNKNIQRNFLRSKRRFLILKTLDYISQISSLSQKSD</sequence>
<dbReference type="Proteomes" id="UP000183832">
    <property type="component" value="Unassembled WGS sequence"/>
</dbReference>
<dbReference type="EMBL" id="CVRI01000038">
    <property type="protein sequence ID" value="CRK94166.1"/>
    <property type="molecule type" value="Genomic_DNA"/>
</dbReference>
<gene>
    <name evidence="1" type="ORF">CLUMA_CG007685</name>
</gene>
<proteinExistence type="predicted"/>
<name>A0A1J1I5G8_9DIPT</name>
<reference evidence="1 2" key="1">
    <citation type="submission" date="2015-04" db="EMBL/GenBank/DDBJ databases">
        <authorList>
            <person name="Syromyatnikov M.Y."/>
            <person name="Popov V.N."/>
        </authorList>
    </citation>
    <scope>NUCLEOTIDE SEQUENCE [LARGE SCALE GENOMIC DNA]</scope>
</reference>
<keyword evidence="2" id="KW-1185">Reference proteome</keyword>
<evidence type="ECO:0000313" key="2">
    <source>
        <dbReference type="Proteomes" id="UP000183832"/>
    </source>
</evidence>
<organism evidence="1 2">
    <name type="scientific">Clunio marinus</name>
    <dbReference type="NCBI Taxonomy" id="568069"/>
    <lineage>
        <taxon>Eukaryota</taxon>
        <taxon>Metazoa</taxon>
        <taxon>Ecdysozoa</taxon>
        <taxon>Arthropoda</taxon>
        <taxon>Hexapoda</taxon>
        <taxon>Insecta</taxon>
        <taxon>Pterygota</taxon>
        <taxon>Neoptera</taxon>
        <taxon>Endopterygota</taxon>
        <taxon>Diptera</taxon>
        <taxon>Nematocera</taxon>
        <taxon>Chironomoidea</taxon>
        <taxon>Chironomidae</taxon>
        <taxon>Clunio</taxon>
    </lineage>
</organism>